<evidence type="ECO:0000256" key="5">
    <source>
        <dbReference type="ARBA" id="ARBA00022723"/>
    </source>
</evidence>
<evidence type="ECO:0000256" key="6">
    <source>
        <dbReference type="ARBA" id="ARBA00023235"/>
    </source>
</evidence>
<evidence type="ECO:0000313" key="12">
    <source>
        <dbReference type="EMBL" id="MDF0601350.1"/>
    </source>
</evidence>
<feature type="binding site" evidence="9">
    <location>
        <position position="305"/>
    </location>
    <ligand>
        <name>Mg(2+)</name>
        <dbReference type="ChEBI" id="CHEBI:18420"/>
        <label>2</label>
    </ligand>
</feature>
<keyword evidence="9" id="KW-0460">Magnesium</keyword>
<comment type="caution">
    <text evidence="12">The sequence shown here is derived from an EMBL/GenBank/DDBJ whole genome shotgun (WGS) entry which is preliminary data.</text>
</comment>
<feature type="binding site" evidence="9">
    <location>
        <position position="266"/>
    </location>
    <ligand>
        <name>Mg(2+)</name>
        <dbReference type="ChEBI" id="CHEBI:18420"/>
        <label>1</label>
    </ligand>
</feature>
<dbReference type="PROSITE" id="PS51415">
    <property type="entry name" value="XYLOSE_ISOMERASE"/>
    <property type="match status" value="1"/>
</dbReference>
<dbReference type="Proteomes" id="UP001220964">
    <property type="component" value="Unassembled WGS sequence"/>
</dbReference>
<evidence type="ECO:0000256" key="4">
    <source>
        <dbReference type="ARBA" id="ARBA00022629"/>
    </source>
</evidence>
<feature type="binding site" evidence="9">
    <location>
        <position position="294"/>
    </location>
    <ligand>
        <name>Mg(2+)</name>
        <dbReference type="ChEBI" id="CHEBI:18420"/>
        <label>1</label>
    </ligand>
</feature>
<evidence type="ECO:0000256" key="7">
    <source>
        <dbReference type="ARBA" id="ARBA00023277"/>
    </source>
</evidence>
<accession>A0AAE3NUS1</accession>
<proteinExistence type="inferred from homology"/>
<evidence type="ECO:0000313" key="13">
    <source>
        <dbReference type="Proteomes" id="UP001220964"/>
    </source>
</evidence>
<dbReference type="Gene3D" id="3.20.20.150">
    <property type="entry name" value="Divalent-metal-dependent TIM barrel enzymes"/>
    <property type="match status" value="1"/>
</dbReference>
<feature type="binding site" evidence="9">
    <location>
        <position position="307"/>
    </location>
    <ligand>
        <name>Mg(2+)</name>
        <dbReference type="ChEBI" id="CHEBI:18420"/>
        <label>2</label>
    </ligand>
</feature>
<protein>
    <recommendedName>
        <fullName evidence="3 9">Xylose isomerase</fullName>
        <ecNumber evidence="3 9">5.3.1.5</ecNumber>
    </recommendedName>
</protein>
<dbReference type="PANTHER" id="PTHR48408">
    <property type="match status" value="1"/>
</dbReference>
<dbReference type="NCBIfam" id="NF003998">
    <property type="entry name" value="PRK05474.1"/>
    <property type="match status" value="1"/>
</dbReference>
<dbReference type="AlphaFoldDB" id="A0AAE3NUS1"/>
<comment type="similarity">
    <text evidence="1 9 10">Belongs to the xylose isomerase family.</text>
</comment>
<dbReference type="HAMAP" id="MF_00455">
    <property type="entry name" value="Xylose_isom_A"/>
    <property type="match status" value="1"/>
</dbReference>
<keyword evidence="13" id="KW-1185">Reference proteome</keyword>
<dbReference type="EC" id="5.3.1.5" evidence="3 9"/>
<dbReference type="GO" id="GO:0000287">
    <property type="term" value="F:magnesium ion binding"/>
    <property type="evidence" value="ECO:0007669"/>
    <property type="project" value="UniProtKB-UniRule"/>
</dbReference>
<dbReference type="InterPro" id="IPR036237">
    <property type="entry name" value="Xyl_isomerase-like_sf"/>
</dbReference>
<keyword evidence="5 9" id="KW-0479">Metal-binding</keyword>
<gene>
    <name evidence="9 12" type="primary">xylA</name>
    <name evidence="12" type="ORF">P1J78_11460</name>
</gene>
<dbReference type="RefSeq" id="WP_275567491.1">
    <property type="nucleotide sequence ID" value="NZ_JARGYC010000026.1"/>
</dbReference>
<comment type="subcellular location">
    <subcellularLocation>
        <location evidence="9 11">Cytoplasm</location>
    </subcellularLocation>
</comment>
<dbReference type="InterPro" id="IPR001998">
    <property type="entry name" value="Xylose_isomerase"/>
</dbReference>
<keyword evidence="6 9" id="KW-0413">Isomerase</keyword>
<comment type="cofactor">
    <cofactor evidence="9">
        <name>Mg(2+)</name>
        <dbReference type="ChEBI" id="CHEBI:18420"/>
    </cofactor>
    <text evidence="9">Binds 2 magnesium ions per subunit.</text>
</comment>
<comment type="catalytic activity">
    <reaction evidence="8 9 10">
        <text>alpha-D-xylose = alpha-D-xylulofuranose</text>
        <dbReference type="Rhea" id="RHEA:22816"/>
        <dbReference type="ChEBI" id="CHEBI:28518"/>
        <dbReference type="ChEBI" id="CHEBI:188998"/>
        <dbReference type="EC" id="5.3.1.5"/>
    </reaction>
</comment>
<evidence type="ECO:0000256" key="11">
    <source>
        <dbReference type="RuleBase" id="RU000610"/>
    </source>
</evidence>
<comment type="subunit">
    <text evidence="2 9 11">Homotetramer.</text>
</comment>
<evidence type="ECO:0000256" key="3">
    <source>
        <dbReference type="ARBA" id="ARBA00011958"/>
    </source>
</evidence>
<dbReference type="GO" id="GO:0009045">
    <property type="term" value="F:xylose isomerase activity"/>
    <property type="evidence" value="ECO:0007669"/>
    <property type="project" value="UniProtKB-UniRule"/>
</dbReference>
<evidence type="ECO:0000256" key="2">
    <source>
        <dbReference type="ARBA" id="ARBA00011881"/>
    </source>
</evidence>
<organism evidence="12 13">
    <name type="scientific">Psychromarinibacter sediminicola</name>
    <dbReference type="NCBI Taxonomy" id="3033385"/>
    <lineage>
        <taxon>Bacteria</taxon>
        <taxon>Pseudomonadati</taxon>
        <taxon>Pseudomonadota</taxon>
        <taxon>Alphaproteobacteria</taxon>
        <taxon>Rhodobacterales</taxon>
        <taxon>Paracoccaceae</taxon>
        <taxon>Psychromarinibacter</taxon>
    </lineage>
</organism>
<feature type="binding site" evidence="9">
    <location>
        <position position="269"/>
    </location>
    <ligand>
        <name>Mg(2+)</name>
        <dbReference type="ChEBI" id="CHEBI:18420"/>
        <label>2</label>
    </ligand>
</feature>
<feature type="binding site" evidence="9">
    <location>
        <position position="266"/>
    </location>
    <ligand>
        <name>Mg(2+)</name>
        <dbReference type="ChEBI" id="CHEBI:18420"/>
        <label>2</label>
    </ligand>
</feature>
<dbReference type="GO" id="GO:0005737">
    <property type="term" value="C:cytoplasm"/>
    <property type="evidence" value="ECO:0007669"/>
    <property type="project" value="UniProtKB-SubCell"/>
</dbReference>
<evidence type="ECO:0000256" key="9">
    <source>
        <dbReference type="HAMAP-Rule" id="MF_00455"/>
    </source>
</evidence>
<sequence length="434" mass="49389">MTDFFKDIPNIAYEGPDSDNEYAFRHYDPDEQVAGRRMEDHLRFSVAYWHSFAWEGQDPFGGRTFDRPWFGDGMEKARLKADVAFEMFQILGQPFFCFHDLDVRPEGESFAESARNLEEITDYFRKKMAETGTRLLWGTANMFTHRRFMSGASTNPDPDVFAYAGATLKAAIDATHKLGGENYVLWGGREGYETLLNTDLGREADQYAAMLSKVVDYKHKIGFEGTILIEPKPQEPSKHQYDYDVGTIYGFLKRYGLEDEVKLNIEQGHAILAGHSFEHELALAASLGMLGSIDMNRNDYQSGWDTDQFPNNVPEVALAYYEILKMGGFTTGGTNFDAKLRRQSLDPEDLILAHVGAMDVCARGLKAAAAMLEDGELERRREERYAGWQGEKAKEFLTRETSLEDLDAYIRSGVEPEPRSGRQERLENLINRYV</sequence>
<feature type="active site" evidence="9">
    <location>
        <position position="99"/>
    </location>
</feature>
<feature type="binding site" evidence="9">
    <location>
        <position position="337"/>
    </location>
    <ligand>
        <name>Mg(2+)</name>
        <dbReference type="ChEBI" id="CHEBI:18420"/>
        <label>1</label>
    </ligand>
</feature>
<dbReference type="SUPFAM" id="SSF51658">
    <property type="entry name" value="Xylose isomerase-like"/>
    <property type="match status" value="1"/>
</dbReference>
<evidence type="ECO:0000256" key="8">
    <source>
        <dbReference type="ARBA" id="ARBA00033659"/>
    </source>
</evidence>
<feature type="active site" evidence="9">
    <location>
        <position position="102"/>
    </location>
</feature>
<dbReference type="EMBL" id="JARGYC010000026">
    <property type="protein sequence ID" value="MDF0601350.1"/>
    <property type="molecule type" value="Genomic_DNA"/>
</dbReference>
<dbReference type="NCBIfam" id="TIGR02630">
    <property type="entry name" value="xylose_isom_A"/>
    <property type="match status" value="1"/>
</dbReference>
<dbReference type="InterPro" id="IPR013452">
    <property type="entry name" value="Xylose_isom_bac"/>
</dbReference>
<name>A0AAE3NUS1_9RHOB</name>
<dbReference type="PANTHER" id="PTHR48408:SF1">
    <property type="entry name" value="XYLOSE ISOMERASE"/>
    <property type="match status" value="1"/>
</dbReference>
<evidence type="ECO:0000256" key="1">
    <source>
        <dbReference type="ARBA" id="ARBA00005765"/>
    </source>
</evidence>
<feature type="binding site" evidence="9">
    <location>
        <position position="230"/>
    </location>
    <ligand>
        <name>Mg(2+)</name>
        <dbReference type="ChEBI" id="CHEBI:18420"/>
        <label>1</label>
    </ligand>
</feature>
<keyword evidence="4 9" id="KW-0859">Xylose metabolism</keyword>
<keyword evidence="7 9" id="KW-0119">Carbohydrate metabolism</keyword>
<reference evidence="12" key="1">
    <citation type="submission" date="2023-03" db="EMBL/GenBank/DDBJ databases">
        <title>Multiphase analysis and comparison of six strains from genera Psychromarinibacter, Lutimaribacter, and Maritimibacter, including a novel species: Psychromarinibacter sediminicola sp. nov.</title>
        <authorList>
            <person name="Wang Y.-H."/>
            <person name="Ye M.-Q."/>
            <person name="Du Z.-J."/>
        </authorList>
    </citation>
    <scope>NUCLEOTIDE SEQUENCE</scope>
    <source>
        <strain evidence="12">C21-152</strain>
    </source>
</reference>
<dbReference type="PRINTS" id="PR00688">
    <property type="entry name" value="XYLOSISMRASE"/>
</dbReference>
<dbReference type="GO" id="GO:0042732">
    <property type="term" value="P:D-xylose metabolic process"/>
    <property type="evidence" value="ECO:0007669"/>
    <property type="project" value="UniProtKB-UniRule"/>
</dbReference>
<keyword evidence="9" id="KW-0963">Cytoplasm</keyword>
<evidence type="ECO:0000256" key="10">
    <source>
        <dbReference type="RuleBase" id="RU000609"/>
    </source>
</evidence>